<feature type="domain" description="FAD linked oxidase N-terminal" evidence="1">
    <location>
        <begin position="21"/>
        <end position="87"/>
    </location>
</feature>
<dbReference type="Gene3D" id="3.30.465.10">
    <property type="match status" value="1"/>
</dbReference>
<accession>A0A382DH23</accession>
<protein>
    <recommendedName>
        <fullName evidence="1">FAD linked oxidase N-terminal domain-containing protein</fullName>
    </recommendedName>
</protein>
<reference evidence="2" key="1">
    <citation type="submission" date="2018-05" db="EMBL/GenBank/DDBJ databases">
        <authorList>
            <person name="Lanie J.A."/>
            <person name="Ng W.-L."/>
            <person name="Kazmierczak K.M."/>
            <person name="Andrzejewski T.M."/>
            <person name="Davidsen T.M."/>
            <person name="Wayne K.J."/>
            <person name="Tettelin H."/>
            <person name="Glass J.I."/>
            <person name="Rusch D."/>
            <person name="Podicherti R."/>
            <person name="Tsui H.-C.T."/>
            <person name="Winkler M.E."/>
        </authorList>
    </citation>
    <scope>NUCLEOTIDE SEQUENCE</scope>
</reference>
<dbReference type="Pfam" id="PF01565">
    <property type="entry name" value="FAD_binding_4"/>
    <property type="match status" value="1"/>
</dbReference>
<dbReference type="GO" id="GO:0050660">
    <property type="term" value="F:flavin adenine dinucleotide binding"/>
    <property type="evidence" value="ECO:0007669"/>
    <property type="project" value="InterPro"/>
</dbReference>
<dbReference type="SUPFAM" id="SSF56176">
    <property type="entry name" value="FAD-binding/transporter-associated domain-like"/>
    <property type="match status" value="1"/>
</dbReference>
<proteinExistence type="predicted"/>
<sequence>MNLPKPEIVTCVGLTKSVHAYIMKPRNIIEFQECIILAKKHNLQISSRGGGNSYTDVFMNSNQMLIDTLNLKSIKNFDSEKGIITVE</sequence>
<evidence type="ECO:0000313" key="2">
    <source>
        <dbReference type="EMBL" id="SVB36933.1"/>
    </source>
</evidence>
<dbReference type="InterPro" id="IPR036318">
    <property type="entry name" value="FAD-bd_PCMH-like_sf"/>
</dbReference>
<feature type="non-terminal residue" evidence="2">
    <location>
        <position position="87"/>
    </location>
</feature>
<dbReference type="InterPro" id="IPR006094">
    <property type="entry name" value="Oxid_FAD_bind_N"/>
</dbReference>
<evidence type="ECO:0000259" key="1">
    <source>
        <dbReference type="Pfam" id="PF01565"/>
    </source>
</evidence>
<dbReference type="InterPro" id="IPR016169">
    <property type="entry name" value="FAD-bd_PCMH_sub2"/>
</dbReference>
<organism evidence="2">
    <name type="scientific">marine metagenome</name>
    <dbReference type="NCBI Taxonomy" id="408172"/>
    <lineage>
        <taxon>unclassified sequences</taxon>
        <taxon>metagenomes</taxon>
        <taxon>ecological metagenomes</taxon>
    </lineage>
</organism>
<dbReference type="EMBL" id="UINC01039040">
    <property type="protein sequence ID" value="SVB36933.1"/>
    <property type="molecule type" value="Genomic_DNA"/>
</dbReference>
<dbReference type="AlphaFoldDB" id="A0A382DH23"/>
<name>A0A382DH23_9ZZZZ</name>
<gene>
    <name evidence="2" type="ORF">METZ01_LOCUS189787</name>
</gene>